<name>A0A133KEM8_9FIRM</name>
<dbReference type="PANTHER" id="PTHR30093">
    <property type="entry name" value="GENERAL SECRETION PATHWAY PROTEIN G"/>
    <property type="match status" value="1"/>
</dbReference>
<keyword evidence="2" id="KW-1133">Transmembrane helix</keyword>
<dbReference type="NCBIfam" id="TIGR02532">
    <property type="entry name" value="IV_pilin_GFxxxE"/>
    <property type="match status" value="1"/>
</dbReference>
<dbReference type="RefSeq" id="WP_060929406.1">
    <property type="nucleotide sequence ID" value="NZ_KQ955279.1"/>
</dbReference>
<dbReference type="Gene3D" id="3.30.700.10">
    <property type="entry name" value="Glycoprotein, Type 4 Pilin"/>
    <property type="match status" value="1"/>
</dbReference>
<feature type="transmembrane region" description="Helical" evidence="2">
    <location>
        <begin position="6"/>
        <end position="27"/>
    </location>
</feature>
<protein>
    <submittedName>
        <fullName evidence="3">Prepilin-type cleavage/methylation protein</fullName>
    </submittedName>
</protein>
<comment type="caution">
    <text evidence="3">The sequence shown here is derived from an EMBL/GenBank/DDBJ whole genome shotgun (WGS) entry which is preliminary data.</text>
</comment>
<gene>
    <name evidence="3" type="ORF">HMPREF3200_01019</name>
</gene>
<dbReference type="OrthoDB" id="1707789at2"/>
<organism evidence="3 4">
    <name type="scientific">Anaerococcus tetradius</name>
    <dbReference type="NCBI Taxonomy" id="33036"/>
    <lineage>
        <taxon>Bacteria</taxon>
        <taxon>Bacillati</taxon>
        <taxon>Bacillota</taxon>
        <taxon>Tissierellia</taxon>
        <taxon>Tissierellales</taxon>
        <taxon>Peptoniphilaceae</taxon>
        <taxon>Anaerococcus</taxon>
    </lineage>
</organism>
<dbReference type="InterPro" id="IPR012902">
    <property type="entry name" value="N_methyl_site"/>
</dbReference>
<keyword evidence="2" id="KW-0472">Membrane</keyword>
<proteinExistence type="predicted"/>
<dbReference type="PROSITE" id="PS00409">
    <property type="entry name" value="PROKAR_NTER_METHYL"/>
    <property type="match status" value="1"/>
</dbReference>
<dbReference type="Pfam" id="PF07963">
    <property type="entry name" value="N_methyl"/>
    <property type="match status" value="1"/>
</dbReference>
<evidence type="ECO:0000313" key="3">
    <source>
        <dbReference type="EMBL" id="KWZ77970.1"/>
    </source>
</evidence>
<keyword evidence="4" id="KW-1185">Reference proteome</keyword>
<dbReference type="STRING" id="33036.HMPREF3200_01019"/>
<keyword evidence="1" id="KW-0488">Methylation</keyword>
<evidence type="ECO:0000313" key="4">
    <source>
        <dbReference type="Proteomes" id="UP000070383"/>
    </source>
</evidence>
<sequence length="122" mass="13365">MKKKKGFTLIELVIVIAIITVLAAIAIPRYNVSKKRAAIAAHNANVQMLTGAANMAVSDGKVNVTWTKEEDAKDYVEKWPQVPKGFGHDGQSYVVNIDENGKITVELAAVDIKDDITKKENK</sequence>
<dbReference type="PATRIC" id="fig|33036.3.peg.1010"/>
<evidence type="ECO:0000256" key="2">
    <source>
        <dbReference type="SAM" id="Phobius"/>
    </source>
</evidence>
<evidence type="ECO:0000256" key="1">
    <source>
        <dbReference type="ARBA" id="ARBA00022481"/>
    </source>
</evidence>
<keyword evidence="2" id="KW-0812">Transmembrane</keyword>
<reference evidence="4" key="1">
    <citation type="submission" date="2016-01" db="EMBL/GenBank/DDBJ databases">
        <authorList>
            <person name="Mitreva M."/>
            <person name="Pepin K.H."/>
            <person name="Mihindukulasuriya K.A."/>
            <person name="Fulton R."/>
            <person name="Fronick C."/>
            <person name="O'Laughlin M."/>
            <person name="Miner T."/>
            <person name="Herter B."/>
            <person name="Rosa B.A."/>
            <person name="Cordes M."/>
            <person name="Tomlinson C."/>
            <person name="Wollam A."/>
            <person name="Palsikar V.B."/>
            <person name="Mardis E.R."/>
            <person name="Wilson R.K."/>
        </authorList>
    </citation>
    <scope>NUCLEOTIDE SEQUENCE [LARGE SCALE GENOMIC DNA]</scope>
    <source>
        <strain evidence="4">MJR8151</strain>
    </source>
</reference>
<accession>A0A133KEM8</accession>
<dbReference type="Proteomes" id="UP000070383">
    <property type="component" value="Unassembled WGS sequence"/>
</dbReference>
<dbReference type="EMBL" id="LRPM01000039">
    <property type="protein sequence ID" value="KWZ77970.1"/>
    <property type="molecule type" value="Genomic_DNA"/>
</dbReference>
<dbReference type="AlphaFoldDB" id="A0A133KEM8"/>
<dbReference type="SUPFAM" id="SSF54523">
    <property type="entry name" value="Pili subunits"/>
    <property type="match status" value="1"/>
</dbReference>
<dbReference type="PANTHER" id="PTHR30093:SF34">
    <property type="entry name" value="PREPILIN PEPTIDASE-DEPENDENT PROTEIN D"/>
    <property type="match status" value="1"/>
</dbReference>
<dbReference type="InterPro" id="IPR045584">
    <property type="entry name" value="Pilin-like"/>
</dbReference>